<evidence type="ECO:0000313" key="1">
    <source>
        <dbReference type="EMBL" id="RFA27380.1"/>
    </source>
</evidence>
<organism evidence="1 2">
    <name type="scientific">Subtercola boreus</name>
    <dbReference type="NCBI Taxonomy" id="120213"/>
    <lineage>
        <taxon>Bacteria</taxon>
        <taxon>Bacillati</taxon>
        <taxon>Actinomycetota</taxon>
        <taxon>Actinomycetes</taxon>
        <taxon>Micrococcales</taxon>
        <taxon>Microbacteriaceae</taxon>
        <taxon>Subtercola</taxon>
    </lineage>
</organism>
<dbReference type="EMBL" id="NBXE01000019">
    <property type="protein sequence ID" value="RFA27380.1"/>
    <property type="molecule type" value="Genomic_DNA"/>
</dbReference>
<accession>A0A3E0WCC8</accession>
<name>A0A3E0WCC8_9MICO</name>
<dbReference type="AlphaFoldDB" id="A0A3E0WCC8"/>
<protein>
    <submittedName>
        <fullName evidence="1">Uncharacterized protein</fullName>
    </submittedName>
</protein>
<dbReference type="OrthoDB" id="5122372at2"/>
<sequence>MPHATERDIPLPDSILRALWRAVEVYVFVVLIVKDRRVPAWNGAIPDARPPADVSAPSPFRTLLARQ</sequence>
<proteinExistence type="predicted"/>
<comment type="caution">
    <text evidence="1">The sequence shown here is derived from an EMBL/GenBank/DDBJ whole genome shotgun (WGS) entry which is preliminary data.</text>
</comment>
<dbReference type="Proteomes" id="UP000257080">
    <property type="component" value="Unassembled WGS sequence"/>
</dbReference>
<reference evidence="1 2" key="1">
    <citation type="submission" date="2017-04" db="EMBL/GenBank/DDBJ databases">
        <title>Comparative genome analysis of Subtercola boreus.</title>
        <authorList>
            <person name="Cho Y.-J."/>
            <person name="Cho A."/>
            <person name="Kim O.-S."/>
            <person name="Lee J.-I."/>
        </authorList>
    </citation>
    <scope>NUCLEOTIDE SEQUENCE [LARGE SCALE GENOMIC DNA]</scope>
    <source>
        <strain evidence="1 2">P28004</strain>
    </source>
</reference>
<evidence type="ECO:0000313" key="2">
    <source>
        <dbReference type="Proteomes" id="UP000257080"/>
    </source>
</evidence>
<gene>
    <name evidence="1" type="ORF">B7R25_06420</name>
</gene>
<dbReference type="RefSeq" id="WP_116418144.1">
    <property type="nucleotide sequence ID" value="NZ_NBXC01000014.1"/>
</dbReference>